<dbReference type="EMBL" id="JAAMPU010000097">
    <property type="protein sequence ID" value="NMH26953.1"/>
    <property type="molecule type" value="Genomic_DNA"/>
</dbReference>
<name>A0A972JHB5_9FLAO</name>
<feature type="transmembrane region" description="Helical" evidence="1">
    <location>
        <begin position="7"/>
        <end position="23"/>
    </location>
</feature>
<evidence type="ECO:0000313" key="3">
    <source>
        <dbReference type="Proteomes" id="UP000712080"/>
    </source>
</evidence>
<protein>
    <submittedName>
        <fullName evidence="2">DUF4199 domain-containing protein</fullName>
    </submittedName>
</protein>
<gene>
    <name evidence="2" type="ORF">G6047_02815</name>
</gene>
<keyword evidence="1" id="KW-0812">Transmembrane</keyword>
<dbReference type="AlphaFoldDB" id="A0A972JHB5"/>
<organism evidence="2 3">
    <name type="scientific">Flavobacterium silvaticum</name>
    <dbReference type="NCBI Taxonomy" id="1852020"/>
    <lineage>
        <taxon>Bacteria</taxon>
        <taxon>Pseudomonadati</taxon>
        <taxon>Bacteroidota</taxon>
        <taxon>Flavobacteriia</taxon>
        <taxon>Flavobacteriales</taxon>
        <taxon>Flavobacteriaceae</taxon>
        <taxon>Flavobacterium</taxon>
    </lineage>
</organism>
<keyword evidence="1" id="KW-1133">Transmembrane helix</keyword>
<accession>A0A972JHB5</accession>
<feature type="transmembrane region" description="Helical" evidence="1">
    <location>
        <begin position="79"/>
        <end position="100"/>
    </location>
</feature>
<sequence length="164" mass="18053">MGKFSIEIKYAALFTIAMLAWTIGEKEAGFHDKNISSYLSVSLLSGIVGLVVYFFALFEKKRKYFQGTMTWAQGFVSGIFLSFFIALLSPLAQLIVFQAISPELLKNLAHYAVSHGGMTQKQAEVYFSFRSYAIQAAFTSLSVGVLTAALIALVLKTKPKADTK</sequence>
<dbReference type="Proteomes" id="UP000712080">
    <property type="component" value="Unassembled WGS sequence"/>
</dbReference>
<dbReference type="RefSeq" id="WP_169525959.1">
    <property type="nucleotide sequence ID" value="NZ_JAAMPU010000097.1"/>
</dbReference>
<dbReference type="InterPro" id="IPR025250">
    <property type="entry name" value="DUF4199"/>
</dbReference>
<keyword evidence="1" id="KW-0472">Membrane</keyword>
<feature type="transmembrane region" description="Helical" evidence="1">
    <location>
        <begin position="35"/>
        <end position="58"/>
    </location>
</feature>
<evidence type="ECO:0000313" key="2">
    <source>
        <dbReference type="EMBL" id="NMH26953.1"/>
    </source>
</evidence>
<feature type="transmembrane region" description="Helical" evidence="1">
    <location>
        <begin position="132"/>
        <end position="155"/>
    </location>
</feature>
<reference evidence="2" key="1">
    <citation type="submission" date="2020-02" db="EMBL/GenBank/DDBJ databases">
        <title>Flavobacterium sp. genome.</title>
        <authorList>
            <person name="Jung H.S."/>
            <person name="Baek J.H."/>
            <person name="Jeon C.O."/>
        </authorList>
    </citation>
    <scope>NUCLEOTIDE SEQUENCE</scope>
    <source>
        <strain evidence="2">SE-s28</strain>
    </source>
</reference>
<dbReference type="Pfam" id="PF13858">
    <property type="entry name" value="DUF4199"/>
    <property type="match status" value="1"/>
</dbReference>
<comment type="caution">
    <text evidence="2">The sequence shown here is derived from an EMBL/GenBank/DDBJ whole genome shotgun (WGS) entry which is preliminary data.</text>
</comment>
<evidence type="ECO:0000256" key="1">
    <source>
        <dbReference type="SAM" id="Phobius"/>
    </source>
</evidence>
<keyword evidence="3" id="KW-1185">Reference proteome</keyword>
<proteinExistence type="predicted"/>